<evidence type="ECO:0000313" key="3">
    <source>
        <dbReference type="EMBL" id="RDX93972.1"/>
    </source>
</evidence>
<dbReference type="InterPro" id="IPR012337">
    <property type="entry name" value="RNaseH-like_sf"/>
</dbReference>
<protein>
    <recommendedName>
        <fullName evidence="2">Integrase catalytic domain-containing protein</fullName>
    </recommendedName>
</protein>
<dbReference type="InterPro" id="IPR001584">
    <property type="entry name" value="Integrase_cat-core"/>
</dbReference>
<dbReference type="Proteomes" id="UP000257109">
    <property type="component" value="Unassembled WGS sequence"/>
</dbReference>
<dbReference type="STRING" id="157652.A0A371GTV2"/>
<dbReference type="EMBL" id="QJKJ01004480">
    <property type="protein sequence ID" value="RDX93972.1"/>
    <property type="molecule type" value="Genomic_DNA"/>
</dbReference>
<keyword evidence="1" id="KW-1133">Transmembrane helix</keyword>
<organism evidence="3 4">
    <name type="scientific">Mucuna pruriens</name>
    <name type="common">Velvet bean</name>
    <name type="synonym">Dolichos pruriens</name>
    <dbReference type="NCBI Taxonomy" id="157652"/>
    <lineage>
        <taxon>Eukaryota</taxon>
        <taxon>Viridiplantae</taxon>
        <taxon>Streptophyta</taxon>
        <taxon>Embryophyta</taxon>
        <taxon>Tracheophyta</taxon>
        <taxon>Spermatophyta</taxon>
        <taxon>Magnoliopsida</taxon>
        <taxon>eudicotyledons</taxon>
        <taxon>Gunneridae</taxon>
        <taxon>Pentapetalae</taxon>
        <taxon>rosids</taxon>
        <taxon>fabids</taxon>
        <taxon>Fabales</taxon>
        <taxon>Fabaceae</taxon>
        <taxon>Papilionoideae</taxon>
        <taxon>50 kb inversion clade</taxon>
        <taxon>NPAAA clade</taxon>
        <taxon>indigoferoid/millettioid clade</taxon>
        <taxon>Phaseoleae</taxon>
        <taxon>Mucuna</taxon>
    </lineage>
</organism>
<dbReference type="GO" id="GO:0015074">
    <property type="term" value="P:DNA integration"/>
    <property type="evidence" value="ECO:0007669"/>
    <property type="project" value="InterPro"/>
</dbReference>
<accession>A0A371GTV2</accession>
<feature type="transmembrane region" description="Helical" evidence="1">
    <location>
        <begin position="143"/>
        <end position="167"/>
    </location>
</feature>
<evidence type="ECO:0000256" key="1">
    <source>
        <dbReference type="SAM" id="Phobius"/>
    </source>
</evidence>
<keyword evidence="1" id="KW-0472">Membrane</keyword>
<dbReference type="PANTHER" id="PTHR35046:SF9">
    <property type="entry name" value="RNA-DIRECTED DNA POLYMERASE"/>
    <property type="match status" value="1"/>
</dbReference>
<dbReference type="PROSITE" id="PS50994">
    <property type="entry name" value="INTEGRASE"/>
    <property type="match status" value="1"/>
</dbReference>
<dbReference type="InterPro" id="IPR036397">
    <property type="entry name" value="RNaseH_sf"/>
</dbReference>
<gene>
    <name evidence="3" type="ORF">CR513_23693</name>
</gene>
<dbReference type="OrthoDB" id="166243at2759"/>
<keyword evidence="4" id="KW-1185">Reference proteome</keyword>
<name>A0A371GTV2_MUCPR</name>
<feature type="domain" description="Integrase catalytic" evidence="2">
    <location>
        <begin position="11"/>
        <end position="168"/>
    </location>
</feature>
<evidence type="ECO:0000259" key="2">
    <source>
        <dbReference type="PROSITE" id="PS50994"/>
    </source>
</evidence>
<dbReference type="GO" id="GO:0003676">
    <property type="term" value="F:nucleic acid binding"/>
    <property type="evidence" value="ECO:0007669"/>
    <property type="project" value="InterPro"/>
</dbReference>
<sequence length="168" mass="19225">MPHGFYTPLPVPNQPWTDVSMDFMLRLPRSQSGKDYIFVVVVRLSKMAYFIACSKTNDAIHVADLFFKEVVRLHGLPRTIRCEVPRSFLRTLWNKLGTKLLFSTIAHPQTDGQTEVVNRTLATLISAIIQKNLKIGKNVYPMLSLHIIELFILLLPILLLKLCMVLIH</sequence>
<feature type="non-terminal residue" evidence="3">
    <location>
        <position position="168"/>
    </location>
</feature>
<comment type="caution">
    <text evidence="3">The sequence shown here is derived from an EMBL/GenBank/DDBJ whole genome shotgun (WGS) entry which is preliminary data.</text>
</comment>
<keyword evidence="1" id="KW-0812">Transmembrane</keyword>
<dbReference type="AlphaFoldDB" id="A0A371GTV2"/>
<evidence type="ECO:0000313" key="4">
    <source>
        <dbReference type="Proteomes" id="UP000257109"/>
    </source>
</evidence>
<dbReference type="PANTHER" id="PTHR35046">
    <property type="entry name" value="ZINC KNUCKLE (CCHC-TYPE) FAMILY PROTEIN"/>
    <property type="match status" value="1"/>
</dbReference>
<proteinExistence type="predicted"/>
<reference evidence="3" key="1">
    <citation type="submission" date="2018-05" db="EMBL/GenBank/DDBJ databases">
        <title>Draft genome of Mucuna pruriens seed.</title>
        <authorList>
            <person name="Nnadi N.E."/>
            <person name="Vos R."/>
            <person name="Hasami M.H."/>
            <person name="Devisetty U.K."/>
            <person name="Aguiy J.C."/>
        </authorList>
    </citation>
    <scope>NUCLEOTIDE SEQUENCE [LARGE SCALE GENOMIC DNA]</scope>
    <source>
        <strain evidence="3">JCA_2017</strain>
    </source>
</reference>
<dbReference type="SUPFAM" id="SSF53098">
    <property type="entry name" value="Ribonuclease H-like"/>
    <property type="match status" value="1"/>
</dbReference>
<dbReference type="Gene3D" id="3.30.420.10">
    <property type="entry name" value="Ribonuclease H-like superfamily/Ribonuclease H"/>
    <property type="match status" value="1"/>
</dbReference>